<evidence type="ECO:0000313" key="2">
    <source>
        <dbReference type="Proteomes" id="UP001163104"/>
    </source>
</evidence>
<accession>A0AA46SJ93</accession>
<gene>
    <name evidence="1" type="ORF">OD459_24655</name>
</gene>
<dbReference type="Gene3D" id="3.30.420.40">
    <property type="match status" value="2"/>
</dbReference>
<name>A0AA46SJ93_CYTFI</name>
<proteinExistence type="predicted"/>
<dbReference type="InterPro" id="IPR043129">
    <property type="entry name" value="ATPase_NBD"/>
</dbReference>
<dbReference type="InterPro" id="IPR052519">
    <property type="entry name" value="Euk-type_GlcNAc_Kinase"/>
</dbReference>
<protein>
    <submittedName>
        <fullName evidence="1">Uncharacterized protein</fullName>
    </submittedName>
</protein>
<sequence length="91" mass="9985">MTKKAGFLRWLREKEKETIKSFFKDTSNKHKPTIEIDVLVALAAGTWGEPGIILIAGTGSIASGVNPLTRDHVRVGGWGYLIGDVVFFPTK</sequence>
<dbReference type="PANTHER" id="PTHR43190:SF3">
    <property type="entry name" value="N-ACETYL-D-GLUCOSAMINE KINASE"/>
    <property type="match status" value="1"/>
</dbReference>
<evidence type="ECO:0000313" key="1">
    <source>
        <dbReference type="EMBL" id="UYG95330.1"/>
    </source>
</evidence>
<dbReference type="AlphaFoldDB" id="A0AA46SJ93"/>
<dbReference type="PANTHER" id="PTHR43190">
    <property type="entry name" value="N-ACETYL-D-GLUCOSAMINE KINASE"/>
    <property type="match status" value="1"/>
</dbReference>
<reference evidence="1" key="1">
    <citation type="submission" date="2022-10" db="EMBL/GenBank/DDBJ databases">
        <title>Mechanism of multi-heavy metal repair in Cytobacillus Firmus M7.</title>
        <authorList>
            <person name="Li X."/>
            <person name="Yu C."/>
        </authorList>
    </citation>
    <scope>NUCLEOTIDE SEQUENCE</scope>
    <source>
        <strain evidence="1">M7</strain>
    </source>
</reference>
<organism evidence="1 2">
    <name type="scientific">Cytobacillus firmus</name>
    <name type="common">Bacillus firmus</name>
    <dbReference type="NCBI Taxonomy" id="1399"/>
    <lineage>
        <taxon>Bacteria</taxon>
        <taxon>Bacillati</taxon>
        <taxon>Bacillota</taxon>
        <taxon>Bacilli</taxon>
        <taxon>Bacillales</taxon>
        <taxon>Bacillaceae</taxon>
        <taxon>Cytobacillus</taxon>
    </lineage>
</organism>
<dbReference type="SUPFAM" id="SSF53067">
    <property type="entry name" value="Actin-like ATPase domain"/>
    <property type="match status" value="1"/>
</dbReference>
<dbReference type="Proteomes" id="UP001163104">
    <property type="component" value="Chromosome"/>
</dbReference>
<dbReference type="EMBL" id="CP107027">
    <property type="protein sequence ID" value="UYG95330.1"/>
    <property type="molecule type" value="Genomic_DNA"/>
</dbReference>
<dbReference type="RefSeq" id="WP_263599598.1">
    <property type="nucleotide sequence ID" value="NZ_CP107027.1"/>
</dbReference>